<dbReference type="EMBL" id="GBXM01028864">
    <property type="protein sequence ID" value="JAH79713.1"/>
    <property type="molecule type" value="Transcribed_RNA"/>
</dbReference>
<proteinExistence type="predicted"/>
<reference evidence="1" key="1">
    <citation type="submission" date="2014-11" db="EMBL/GenBank/DDBJ databases">
        <authorList>
            <person name="Amaro Gonzalez C."/>
        </authorList>
    </citation>
    <scope>NUCLEOTIDE SEQUENCE</scope>
</reference>
<organism evidence="1">
    <name type="scientific">Anguilla anguilla</name>
    <name type="common">European freshwater eel</name>
    <name type="synonym">Muraena anguilla</name>
    <dbReference type="NCBI Taxonomy" id="7936"/>
    <lineage>
        <taxon>Eukaryota</taxon>
        <taxon>Metazoa</taxon>
        <taxon>Chordata</taxon>
        <taxon>Craniata</taxon>
        <taxon>Vertebrata</taxon>
        <taxon>Euteleostomi</taxon>
        <taxon>Actinopterygii</taxon>
        <taxon>Neopterygii</taxon>
        <taxon>Teleostei</taxon>
        <taxon>Anguilliformes</taxon>
        <taxon>Anguillidae</taxon>
        <taxon>Anguilla</taxon>
    </lineage>
</organism>
<sequence length="51" mass="5415">MFNSQCPLQNKDNLNTLGALVENKGSLLFAVAGDSSSEGEASFMVLLKDLP</sequence>
<protein>
    <submittedName>
        <fullName evidence="1">Uncharacterized protein</fullName>
    </submittedName>
</protein>
<name>A0A0E9VQZ9_ANGAN</name>
<dbReference type="AlphaFoldDB" id="A0A0E9VQZ9"/>
<evidence type="ECO:0000313" key="1">
    <source>
        <dbReference type="EMBL" id="JAH79713.1"/>
    </source>
</evidence>
<accession>A0A0E9VQZ9</accession>
<reference evidence="1" key="2">
    <citation type="journal article" date="2015" name="Fish Shellfish Immunol.">
        <title>Early steps in the European eel (Anguilla anguilla)-Vibrio vulnificus interaction in the gills: Role of the RtxA13 toxin.</title>
        <authorList>
            <person name="Callol A."/>
            <person name="Pajuelo D."/>
            <person name="Ebbesson L."/>
            <person name="Teles M."/>
            <person name="MacKenzie S."/>
            <person name="Amaro C."/>
        </authorList>
    </citation>
    <scope>NUCLEOTIDE SEQUENCE</scope>
</reference>